<keyword evidence="1" id="KW-0472">Membrane</keyword>
<evidence type="ECO:0000313" key="3">
    <source>
        <dbReference type="Proteomes" id="UP000283458"/>
    </source>
</evidence>
<reference evidence="2 3" key="1">
    <citation type="submission" date="2018-09" db="EMBL/GenBank/DDBJ databases">
        <authorList>
            <person name="Zhu H."/>
        </authorList>
    </citation>
    <scope>NUCLEOTIDE SEQUENCE [LARGE SCALE GENOMIC DNA]</scope>
    <source>
        <strain evidence="2 3">K2W22B-5</strain>
    </source>
</reference>
<protein>
    <submittedName>
        <fullName evidence="2">Uncharacterized protein</fullName>
    </submittedName>
</protein>
<keyword evidence="1" id="KW-1133">Transmembrane helix</keyword>
<evidence type="ECO:0000313" key="2">
    <source>
        <dbReference type="EMBL" id="RJF84830.1"/>
    </source>
</evidence>
<dbReference type="AlphaFoldDB" id="A0A418W471"/>
<comment type="caution">
    <text evidence="2">The sequence shown here is derived from an EMBL/GenBank/DDBJ whole genome shotgun (WGS) entry which is preliminary data.</text>
</comment>
<sequence>MPILKKLKELLFGVFLRLPEGLNSPLEDNLESFLLMIGKMRNKERDTLYALSCLAFFVKSFLIQQLMNCYIAA</sequence>
<evidence type="ECO:0000256" key="1">
    <source>
        <dbReference type="SAM" id="Phobius"/>
    </source>
</evidence>
<accession>A0A418W471</accession>
<keyword evidence="3" id="KW-1185">Reference proteome</keyword>
<dbReference type="Proteomes" id="UP000283458">
    <property type="component" value="Unassembled WGS sequence"/>
</dbReference>
<name>A0A418W471_9PROT</name>
<proteinExistence type="predicted"/>
<organism evidence="2 3">
    <name type="scientific">Azospirillum cavernae</name>
    <dbReference type="NCBI Taxonomy" id="2320860"/>
    <lineage>
        <taxon>Bacteria</taxon>
        <taxon>Pseudomonadati</taxon>
        <taxon>Pseudomonadota</taxon>
        <taxon>Alphaproteobacteria</taxon>
        <taxon>Rhodospirillales</taxon>
        <taxon>Azospirillaceae</taxon>
        <taxon>Azospirillum</taxon>
    </lineage>
</organism>
<keyword evidence="1" id="KW-0812">Transmembrane</keyword>
<feature type="transmembrane region" description="Helical" evidence="1">
    <location>
        <begin position="48"/>
        <end position="67"/>
    </location>
</feature>
<gene>
    <name evidence="2" type="ORF">D3877_10150</name>
</gene>
<dbReference type="EMBL" id="QYUL01000001">
    <property type="protein sequence ID" value="RJF84830.1"/>
    <property type="molecule type" value="Genomic_DNA"/>
</dbReference>